<dbReference type="EMBL" id="CP047962">
    <property type="protein sequence ID" value="QHQ52287.1"/>
    <property type="molecule type" value="Genomic_DNA"/>
</dbReference>
<dbReference type="AlphaFoldDB" id="A0AAE6SL63"/>
<name>A0AAE6SL63_AERME</name>
<proteinExistence type="predicted"/>
<sequence>MTLSDWLAGEQAGETYAVIDGAQAESAVADFYTYDGENANPLFAGTAFDELSALGPWLLPAPSTEFMMANPALSGFYLISDQSVELIRRHWQSLIEAIRDGEAVWFRFSDPRIFLPMLSAMTPDERDSVLGPCSGLWIHGKAFSRTPHARFQPALQTPWFHIRSHHLVGLYDENRHAYILRRRLWQTMTAMMERHPDPAGTILTTLKQANQDGLQEDVRDGVVAGALALQANLALEEIRGPLMLTDDELVQVANWLNKHHELTGVS</sequence>
<protein>
    <submittedName>
        <fullName evidence="2">DUF4123 domain-containing protein</fullName>
    </submittedName>
</protein>
<reference evidence="2 3" key="1">
    <citation type="submission" date="2020-01" db="EMBL/GenBank/DDBJ databases">
        <title>Complete genome of Aeromonas media MC64.</title>
        <authorList>
            <person name="Cao G."/>
            <person name="Fu J."/>
            <person name="Zhong C."/>
        </authorList>
    </citation>
    <scope>NUCLEOTIDE SEQUENCE [LARGE SCALE GENOMIC DNA]</scope>
    <source>
        <strain evidence="2 3">MC64</strain>
    </source>
</reference>
<evidence type="ECO:0000259" key="1">
    <source>
        <dbReference type="Pfam" id="PF13503"/>
    </source>
</evidence>
<gene>
    <name evidence="2" type="ORF">GWI30_16415</name>
</gene>
<evidence type="ECO:0000313" key="3">
    <source>
        <dbReference type="Proteomes" id="UP000463871"/>
    </source>
</evidence>
<organism evidence="2 3">
    <name type="scientific">Aeromonas media</name>
    <dbReference type="NCBI Taxonomy" id="651"/>
    <lineage>
        <taxon>Bacteria</taxon>
        <taxon>Pseudomonadati</taxon>
        <taxon>Pseudomonadota</taxon>
        <taxon>Gammaproteobacteria</taxon>
        <taxon>Aeromonadales</taxon>
        <taxon>Aeromonadaceae</taxon>
        <taxon>Aeromonas</taxon>
    </lineage>
</organism>
<dbReference type="Proteomes" id="UP000463871">
    <property type="component" value="Chromosome"/>
</dbReference>
<feature type="domain" description="DUF4123" evidence="1">
    <location>
        <begin position="16"/>
        <end position="127"/>
    </location>
</feature>
<accession>A0AAE6SL63</accession>
<dbReference type="Pfam" id="PF13503">
    <property type="entry name" value="DUF4123"/>
    <property type="match status" value="1"/>
</dbReference>
<dbReference type="RefSeq" id="WP_161507466.1">
    <property type="nucleotide sequence ID" value="NZ_CAWPID010000001.1"/>
</dbReference>
<dbReference type="InterPro" id="IPR025391">
    <property type="entry name" value="DUF4123"/>
</dbReference>
<evidence type="ECO:0000313" key="2">
    <source>
        <dbReference type="EMBL" id="QHQ52287.1"/>
    </source>
</evidence>